<sequence>MAESTAQPDVPADPGRRHEEVLAPEAPDAGPLPQALESRAEAVLESLAQASARARAARHDVGRQLNALRQVPPRDSGEARYLDTSG</sequence>
<gene>
    <name evidence="2" type="ORF">H4W27_001765</name>
</gene>
<protein>
    <submittedName>
        <fullName evidence="2">Uncharacterized protein</fullName>
    </submittedName>
</protein>
<dbReference type="RefSeq" id="WP_192595630.1">
    <property type="nucleotide sequence ID" value="NZ_BAAALJ010000002.1"/>
</dbReference>
<proteinExistence type="predicted"/>
<feature type="compositionally biased region" description="Basic and acidic residues" evidence="1">
    <location>
        <begin position="75"/>
        <end position="86"/>
    </location>
</feature>
<dbReference type="EMBL" id="JADBED010000001">
    <property type="protein sequence ID" value="MBE1524647.1"/>
    <property type="molecule type" value="Genomic_DNA"/>
</dbReference>
<accession>A0ABR9JFD9</accession>
<dbReference type="Proteomes" id="UP000643525">
    <property type="component" value="Unassembled WGS sequence"/>
</dbReference>
<evidence type="ECO:0000256" key="1">
    <source>
        <dbReference type="SAM" id="MobiDB-lite"/>
    </source>
</evidence>
<feature type="region of interest" description="Disordered" evidence="1">
    <location>
        <begin position="63"/>
        <end position="86"/>
    </location>
</feature>
<name>A0ABR9JFD9_9MICC</name>
<evidence type="ECO:0000313" key="2">
    <source>
        <dbReference type="EMBL" id="MBE1524647.1"/>
    </source>
</evidence>
<reference evidence="2 3" key="1">
    <citation type="submission" date="2020-10" db="EMBL/GenBank/DDBJ databases">
        <title>Sequencing the genomes of 1000 actinobacteria strains.</title>
        <authorList>
            <person name="Klenk H.-P."/>
        </authorList>
    </citation>
    <scope>NUCLEOTIDE SEQUENCE [LARGE SCALE GENOMIC DNA]</scope>
    <source>
        <strain evidence="2 3">DSM 15666</strain>
    </source>
</reference>
<organism evidence="2 3">
    <name type="scientific">Nesterenkonia lutea</name>
    <dbReference type="NCBI Taxonomy" id="272919"/>
    <lineage>
        <taxon>Bacteria</taxon>
        <taxon>Bacillati</taxon>
        <taxon>Actinomycetota</taxon>
        <taxon>Actinomycetes</taxon>
        <taxon>Micrococcales</taxon>
        <taxon>Micrococcaceae</taxon>
        <taxon>Nesterenkonia</taxon>
    </lineage>
</organism>
<keyword evidence="3" id="KW-1185">Reference proteome</keyword>
<comment type="caution">
    <text evidence="2">The sequence shown here is derived from an EMBL/GenBank/DDBJ whole genome shotgun (WGS) entry which is preliminary data.</text>
</comment>
<evidence type="ECO:0000313" key="3">
    <source>
        <dbReference type="Proteomes" id="UP000643525"/>
    </source>
</evidence>
<feature type="region of interest" description="Disordered" evidence="1">
    <location>
        <begin position="1"/>
        <end position="32"/>
    </location>
</feature>